<comment type="caution">
    <text evidence="3">The sequence shown here is derived from an EMBL/GenBank/DDBJ whole genome shotgun (WGS) entry which is preliminary data.</text>
</comment>
<dbReference type="AlphaFoldDB" id="A0A8J6CCN2"/>
<feature type="compositionally biased region" description="Basic and acidic residues" evidence="1">
    <location>
        <begin position="8"/>
        <end position="17"/>
    </location>
</feature>
<protein>
    <recommendedName>
        <fullName evidence="2">Cyclic nucleotide-binding domain-containing protein</fullName>
    </recommendedName>
</protein>
<dbReference type="InterPro" id="IPR018490">
    <property type="entry name" value="cNMP-bd_dom_sf"/>
</dbReference>
<dbReference type="InterPro" id="IPR000595">
    <property type="entry name" value="cNMP-bd_dom"/>
</dbReference>
<evidence type="ECO:0000259" key="2">
    <source>
        <dbReference type="PROSITE" id="PS50042"/>
    </source>
</evidence>
<dbReference type="InterPro" id="IPR014710">
    <property type="entry name" value="RmlC-like_jellyroll"/>
</dbReference>
<keyword evidence="4" id="KW-1185">Reference proteome</keyword>
<evidence type="ECO:0000313" key="4">
    <source>
        <dbReference type="Proteomes" id="UP000751190"/>
    </source>
</evidence>
<feature type="domain" description="Cyclic nucleotide-binding" evidence="2">
    <location>
        <begin position="48"/>
        <end position="166"/>
    </location>
</feature>
<feature type="region of interest" description="Disordered" evidence="1">
    <location>
        <begin position="1"/>
        <end position="31"/>
    </location>
</feature>
<dbReference type="PROSITE" id="PS50042">
    <property type="entry name" value="CNMP_BINDING_3"/>
    <property type="match status" value="1"/>
</dbReference>
<sequence length="344" mass="37084">MEPAVVDLSERRERRDGEVDETSVGARHSSAEQSQAADVLAFLRTLETVRSLSDEALATIARCAERADLPIDAVMAEQGAEPDGILIVRSGHASVLRSIDGAVWRSGTDVATHALHARRRSPSSPPLVLRVDQASPARVFGARALARGAQHFASLVCDTPCSVLRIRAGALSGMHEEAAAALLAADQPLPTDSTLLKLLELDTSWERFRVRFRNAVIAEQRSARSAPSRAGTGPAHPRCLPDFPPHALRPSIGGLQRETSRTLGELEAAAERAAELLAERVARACEDESMQRDFPRRLKTIATLVAEAQLPEGWARAALPETRTFDMSARLSARRRDVSGAAPA</sequence>
<accession>A0A8J6CCN2</accession>
<reference evidence="3" key="1">
    <citation type="submission" date="2021-05" db="EMBL/GenBank/DDBJ databases">
        <title>The genome of the haptophyte Pavlova lutheri (Diacronema luteri, Pavlovales) - a model for lipid biosynthesis in eukaryotic algae.</title>
        <authorList>
            <person name="Hulatt C.J."/>
            <person name="Posewitz M.C."/>
        </authorList>
    </citation>
    <scope>NUCLEOTIDE SEQUENCE</scope>
    <source>
        <strain evidence="3">NIVA-4/92</strain>
    </source>
</reference>
<proteinExistence type="predicted"/>
<feature type="region of interest" description="Disordered" evidence="1">
    <location>
        <begin position="221"/>
        <end position="247"/>
    </location>
</feature>
<dbReference type="Gene3D" id="2.60.120.10">
    <property type="entry name" value="Jelly Rolls"/>
    <property type="match status" value="1"/>
</dbReference>
<gene>
    <name evidence="3" type="ORF">KFE25_006791</name>
</gene>
<evidence type="ECO:0000313" key="3">
    <source>
        <dbReference type="EMBL" id="KAG8467739.1"/>
    </source>
</evidence>
<organism evidence="3 4">
    <name type="scientific">Diacronema lutheri</name>
    <name type="common">Unicellular marine alga</name>
    <name type="synonym">Monochrysis lutheri</name>
    <dbReference type="NCBI Taxonomy" id="2081491"/>
    <lineage>
        <taxon>Eukaryota</taxon>
        <taxon>Haptista</taxon>
        <taxon>Haptophyta</taxon>
        <taxon>Pavlovophyceae</taxon>
        <taxon>Pavlovales</taxon>
        <taxon>Pavlovaceae</taxon>
        <taxon>Diacronema</taxon>
    </lineage>
</organism>
<evidence type="ECO:0000256" key="1">
    <source>
        <dbReference type="SAM" id="MobiDB-lite"/>
    </source>
</evidence>
<dbReference type="Proteomes" id="UP000751190">
    <property type="component" value="Unassembled WGS sequence"/>
</dbReference>
<dbReference type="EMBL" id="JAGTXO010000005">
    <property type="protein sequence ID" value="KAG8467739.1"/>
    <property type="molecule type" value="Genomic_DNA"/>
</dbReference>
<dbReference type="SUPFAM" id="SSF51206">
    <property type="entry name" value="cAMP-binding domain-like"/>
    <property type="match status" value="1"/>
</dbReference>
<name>A0A8J6CCN2_DIALT</name>